<proteinExistence type="predicted"/>
<dbReference type="EMBL" id="JBGUAW010000002">
    <property type="protein sequence ID" value="MFA9459950.1"/>
    <property type="molecule type" value="Genomic_DNA"/>
</dbReference>
<evidence type="ECO:0000313" key="2">
    <source>
        <dbReference type="EMBL" id="MFA9459950.1"/>
    </source>
</evidence>
<evidence type="ECO:0000256" key="1">
    <source>
        <dbReference type="SAM" id="SignalP"/>
    </source>
</evidence>
<protein>
    <submittedName>
        <fullName evidence="2">Uncharacterized protein</fullName>
    </submittedName>
</protein>
<reference evidence="2 3" key="1">
    <citation type="submission" date="2024-08" db="EMBL/GenBank/DDBJ databases">
        <title>Whole-genome sequencing of halo(alkali)philic microorganisms from hypersaline lakes.</title>
        <authorList>
            <person name="Sorokin D.Y."/>
            <person name="Merkel A.Y."/>
            <person name="Messina E."/>
            <person name="Yakimov M."/>
        </authorList>
    </citation>
    <scope>NUCLEOTIDE SEQUENCE [LARGE SCALE GENOMIC DNA]</scope>
    <source>
        <strain evidence="2 3">Cl-TMA</strain>
    </source>
</reference>
<feature type="chain" id="PRO_5045808258" evidence="1">
    <location>
        <begin position="23"/>
        <end position="350"/>
    </location>
</feature>
<organism evidence="2 3">
    <name type="scientific">Thiohalorhabdus methylotrophus</name>
    <dbReference type="NCBI Taxonomy" id="3242694"/>
    <lineage>
        <taxon>Bacteria</taxon>
        <taxon>Pseudomonadati</taxon>
        <taxon>Pseudomonadota</taxon>
        <taxon>Gammaproteobacteria</taxon>
        <taxon>Thiohalorhabdales</taxon>
        <taxon>Thiohalorhabdaceae</taxon>
        <taxon>Thiohalorhabdus</taxon>
    </lineage>
</organism>
<evidence type="ECO:0000313" key="3">
    <source>
        <dbReference type="Proteomes" id="UP001575181"/>
    </source>
</evidence>
<dbReference type="RefSeq" id="WP_373654731.1">
    <property type="nucleotide sequence ID" value="NZ_JBGUAW010000002.1"/>
</dbReference>
<sequence>MLFRYGSCLGLLLLLLAAPAGSATQDAFKAGRWRGEILLSDSSGAFQGCIISTPLEGETSFGFALFLNGHLGLLVQNVNWVLPEGESYPVTLAVDAEEIGRFQASALRDNVVHIDLGSWEEAPIRRLRHGEKLVLRAEASGREFNLNLTDTYSALPRLHECFLAHADSNPFNSNNPEQDRKRVNRALRVVFREMVQSWTWDAGLPEPRFRSAEAPAGRNLSWSNPGHYWARLTALPREAGEELRPAVAGLQTRFSRTCTRHSAGEPQISPIHPVSGNDAYAAMFQGRCRREDSRDYWQWAMLYPGGEGTAFLVVILGPDRSQVEPLGRAIWRQETRAEDPPSFEKAALTI</sequence>
<dbReference type="Proteomes" id="UP001575181">
    <property type="component" value="Unassembled WGS sequence"/>
</dbReference>
<keyword evidence="3" id="KW-1185">Reference proteome</keyword>
<comment type="caution">
    <text evidence="2">The sequence shown here is derived from an EMBL/GenBank/DDBJ whole genome shotgun (WGS) entry which is preliminary data.</text>
</comment>
<accession>A0ABV4TV29</accession>
<gene>
    <name evidence="2" type="ORF">ACERLL_03830</name>
</gene>
<feature type="signal peptide" evidence="1">
    <location>
        <begin position="1"/>
        <end position="22"/>
    </location>
</feature>
<name>A0ABV4TV29_9GAMM</name>
<keyword evidence="1" id="KW-0732">Signal</keyword>